<reference evidence="3" key="1">
    <citation type="submission" date="2007-07" db="EMBL/GenBank/DDBJ databases">
        <title>Complete genome sequence of Campylobacter hominis ATCC BAA-381, a commensal isolated from the human gastrointestinal tract.</title>
        <authorList>
            <person name="Fouts D.E."/>
            <person name="Mongodin E.F."/>
            <person name="Puiu D."/>
            <person name="Sebastian Y."/>
            <person name="Miller W.G."/>
            <person name="Mandrell R.E."/>
            <person name="Nelson K.E."/>
        </authorList>
    </citation>
    <scope>NUCLEOTIDE SEQUENCE [LARGE SCALE GENOMIC DNA]</scope>
    <source>
        <strain evidence="3">ATCC BAA-381 / LMG 19568 / NCTC 13146 / CH001A</strain>
    </source>
</reference>
<gene>
    <name evidence="2" type="ordered locus">CHAB381_1347</name>
</gene>
<evidence type="ECO:0000313" key="3">
    <source>
        <dbReference type="Proteomes" id="UP000002407"/>
    </source>
</evidence>
<protein>
    <recommendedName>
        <fullName evidence="1">LUD domain-containing protein</fullName>
    </recommendedName>
</protein>
<organism evidence="2 3">
    <name type="scientific">Campylobacter hominis (strain ATCC BAA-381 / DSM 21671 / CCUG 45161 / LMG 19568 / NCTC 13146 / CH001A)</name>
    <dbReference type="NCBI Taxonomy" id="360107"/>
    <lineage>
        <taxon>Bacteria</taxon>
        <taxon>Pseudomonadati</taxon>
        <taxon>Campylobacterota</taxon>
        <taxon>Epsilonproteobacteria</taxon>
        <taxon>Campylobacterales</taxon>
        <taxon>Campylobacteraceae</taxon>
        <taxon>Campylobacter</taxon>
    </lineage>
</organism>
<proteinExistence type="predicted"/>
<keyword evidence="3" id="KW-1185">Reference proteome</keyword>
<dbReference type="PANTHER" id="PTHR36179">
    <property type="entry name" value="LUD_DOM DOMAIN-CONTAINING PROTEIN"/>
    <property type="match status" value="1"/>
</dbReference>
<dbReference type="eggNOG" id="COG1139">
    <property type="taxonomic scope" value="Bacteria"/>
</dbReference>
<dbReference type="PANTHER" id="PTHR36179:SF2">
    <property type="entry name" value="LUD DOMAIN-CONTAINING PROTEIN"/>
    <property type="match status" value="1"/>
</dbReference>
<feature type="domain" description="LUD" evidence="1">
    <location>
        <begin position="5"/>
        <end position="194"/>
    </location>
</feature>
<evidence type="ECO:0000259" key="1">
    <source>
        <dbReference type="Pfam" id="PF02589"/>
    </source>
</evidence>
<evidence type="ECO:0000313" key="2">
    <source>
        <dbReference type="EMBL" id="ABS51760.1"/>
    </source>
</evidence>
<dbReference type="KEGG" id="cha:CHAB381_1347"/>
<sequence>MKMSDLIRNLKNNGFEVVCAANADEALKIVKSLIKSGDKIGLGGSESVREIGLLDYVVSLKDVNVCNQYEKGISMDENVNCRRNGLLADIYFCSTNAVTLDGFLVNVDGSGNRVAALNYGPKKVVIIAGKNKIVKNLDEAIKRLNEVAIPKNIERLNKKAESFGKTGKYTTKTIARKYSIIESDADNRILIILVDENLGY</sequence>
<dbReference type="InterPro" id="IPR003741">
    <property type="entry name" value="LUD_dom"/>
</dbReference>
<dbReference type="Proteomes" id="UP000002407">
    <property type="component" value="Chromosome"/>
</dbReference>
<dbReference type="EMBL" id="CP000776">
    <property type="protein sequence ID" value="ABS51760.1"/>
    <property type="molecule type" value="Genomic_DNA"/>
</dbReference>
<dbReference type="Pfam" id="PF02589">
    <property type="entry name" value="LUD_dom"/>
    <property type="match status" value="1"/>
</dbReference>
<dbReference type="HOGENOM" id="CLU_107893_1_0_7"/>
<name>A7I305_CAMHC</name>
<dbReference type="AlphaFoldDB" id="A7I305"/>
<accession>A7I305</accession>
<dbReference type="STRING" id="360107.CHAB381_1347"/>